<evidence type="ECO:0000256" key="1">
    <source>
        <dbReference type="ARBA" id="ARBA00000085"/>
    </source>
</evidence>
<evidence type="ECO:0000256" key="5">
    <source>
        <dbReference type="ARBA" id="ARBA00022679"/>
    </source>
</evidence>
<keyword evidence="5" id="KW-0808">Transferase</keyword>
<evidence type="ECO:0000259" key="10">
    <source>
        <dbReference type="PROSITE" id="PS50109"/>
    </source>
</evidence>
<comment type="catalytic activity">
    <reaction evidence="1">
        <text>ATP + protein L-histidine = ADP + protein N-phospho-L-histidine.</text>
        <dbReference type="EC" id="2.7.13.3"/>
    </reaction>
</comment>
<dbReference type="Proteomes" id="UP000469523">
    <property type="component" value="Unassembled WGS sequence"/>
</dbReference>
<comment type="caution">
    <text evidence="11">The sequence shown here is derived from an EMBL/GenBank/DDBJ whole genome shotgun (WGS) entry which is preliminary data.</text>
</comment>
<organism evidence="11 12">
    <name type="scientific">Tissierella pigra</name>
    <dbReference type="NCBI Taxonomy" id="2607614"/>
    <lineage>
        <taxon>Bacteria</taxon>
        <taxon>Bacillati</taxon>
        <taxon>Bacillota</taxon>
        <taxon>Tissierellia</taxon>
        <taxon>Tissierellales</taxon>
        <taxon>Tissierellaceae</taxon>
        <taxon>Tissierella</taxon>
    </lineage>
</organism>
<keyword evidence="6 11" id="KW-0418">Kinase</keyword>
<dbReference type="EC" id="2.7.13.3" evidence="3"/>
<dbReference type="InterPro" id="IPR003661">
    <property type="entry name" value="HisK_dim/P_dom"/>
</dbReference>
<dbReference type="PROSITE" id="PS50109">
    <property type="entry name" value="HIS_KIN"/>
    <property type="match status" value="1"/>
</dbReference>
<dbReference type="AlphaFoldDB" id="A0A6N7Y4P1"/>
<dbReference type="SMART" id="SM00388">
    <property type="entry name" value="HisKA"/>
    <property type="match status" value="1"/>
</dbReference>
<evidence type="ECO:0000256" key="7">
    <source>
        <dbReference type="ARBA" id="ARBA00023012"/>
    </source>
</evidence>
<dbReference type="InterPro" id="IPR050351">
    <property type="entry name" value="BphY/WalK/GraS-like"/>
</dbReference>
<dbReference type="GO" id="GO:0004721">
    <property type="term" value="F:phosphoprotein phosphatase activity"/>
    <property type="evidence" value="ECO:0007669"/>
    <property type="project" value="TreeGrafter"/>
</dbReference>
<sequence>MTNTFINLLITGTTYSHNFKEAIAELFGVESGYNREFWIKLVFWGKVKSVLFLLIYGIFTFCFFFGNGIAMYKKLEIQDNVIFRIHELIREIGTGQRGNVEKAYEEVEEEVRQLIQEKELAAKENEEYLHRYYQVMSYLAHDLRNPLTSISGYANYLSEKDESLSSQEKEKYLSIILEKTEVMRKYIDQLLNAAKFQEKNTSPRESVECMELLYQVQGMFYPEIQKKNLDFQIELEEQIFLKAYQEDLARAFQNILKNAIQYTKPGGKIRIRTSEKGNGIQIENDYLGMSDSDTERIFMPFYRIEEEGVFHGSGLGLSIAKDILEAHGFEIHAMSTGESLIIHVSF</sequence>
<dbReference type="InterPro" id="IPR005467">
    <property type="entry name" value="His_kinase_dom"/>
</dbReference>
<dbReference type="Pfam" id="PF00512">
    <property type="entry name" value="HisKA"/>
    <property type="match status" value="1"/>
</dbReference>
<dbReference type="Gene3D" id="3.30.565.10">
    <property type="entry name" value="Histidine kinase-like ATPase, C-terminal domain"/>
    <property type="match status" value="1"/>
</dbReference>
<keyword evidence="9" id="KW-0812">Transmembrane</keyword>
<dbReference type="CDD" id="cd00075">
    <property type="entry name" value="HATPase"/>
    <property type="match status" value="1"/>
</dbReference>
<dbReference type="Gene3D" id="1.10.287.130">
    <property type="match status" value="1"/>
</dbReference>
<dbReference type="RefSeq" id="WP_229768627.1">
    <property type="nucleotide sequence ID" value="NZ_VUNQ01000051.1"/>
</dbReference>
<evidence type="ECO:0000256" key="9">
    <source>
        <dbReference type="SAM" id="Phobius"/>
    </source>
</evidence>
<dbReference type="GO" id="GO:0016036">
    <property type="term" value="P:cellular response to phosphate starvation"/>
    <property type="evidence" value="ECO:0007669"/>
    <property type="project" value="TreeGrafter"/>
</dbReference>
<evidence type="ECO:0000256" key="2">
    <source>
        <dbReference type="ARBA" id="ARBA00004370"/>
    </source>
</evidence>
<dbReference type="InterPro" id="IPR036890">
    <property type="entry name" value="HATPase_C_sf"/>
</dbReference>
<feature type="transmembrane region" description="Helical" evidence="9">
    <location>
        <begin position="50"/>
        <end position="72"/>
    </location>
</feature>
<accession>A0A6N7Y4P1</accession>
<gene>
    <name evidence="11" type="ORF">FYJ83_16325</name>
</gene>
<evidence type="ECO:0000256" key="6">
    <source>
        <dbReference type="ARBA" id="ARBA00022777"/>
    </source>
</evidence>
<protein>
    <recommendedName>
        <fullName evidence="3">histidine kinase</fullName>
        <ecNumber evidence="3">2.7.13.3</ecNumber>
    </recommendedName>
</protein>
<dbReference type="PRINTS" id="PR00344">
    <property type="entry name" value="BCTRLSENSOR"/>
</dbReference>
<dbReference type="GO" id="GO:0000155">
    <property type="term" value="F:phosphorelay sensor kinase activity"/>
    <property type="evidence" value="ECO:0007669"/>
    <property type="project" value="InterPro"/>
</dbReference>
<dbReference type="PANTHER" id="PTHR45453">
    <property type="entry name" value="PHOSPHATE REGULON SENSOR PROTEIN PHOR"/>
    <property type="match status" value="1"/>
</dbReference>
<proteinExistence type="predicted"/>
<feature type="coiled-coil region" evidence="8">
    <location>
        <begin position="97"/>
        <end position="131"/>
    </location>
</feature>
<evidence type="ECO:0000256" key="4">
    <source>
        <dbReference type="ARBA" id="ARBA00022553"/>
    </source>
</evidence>
<dbReference type="InterPro" id="IPR003594">
    <property type="entry name" value="HATPase_dom"/>
</dbReference>
<dbReference type="SUPFAM" id="SSF47384">
    <property type="entry name" value="Homodimeric domain of signal transducing histidine kinase"/>
    <property type="match status" value="1"/>
</dbReference>
<keyword evidence="4" id="KW-0597">Phosphoprotein</keyword>
<dbReference type="EMBL" id="VUNQ01000051">
    <property type="protein sequence ID" value="MSU03030.1"/>
    <property type="molecule type" value="Genomic_DNA"/>
</dbReference>
<evidence type="ECO:0000313" key="11">
    <source>
        <dbReference type="EMBL" id="MSU03030.1"/>
    </source>
</evidence>
<evidence type="ECO:0000256" key="8">
    <source>
        <dbReference type="SAM" id="Coils"/>
    </source>
</evidence>
<comment type="subcellular location">
    <subcellularLocation>
        <location evidence="2">Membrane</location>
    </subcellularLocation>
</comment>
<dbReference type="PANTHER" id="PTHR45453:SF1">
    <property type="entry name" value="PHOSPHATE REGULON SENSOR PROTEIN PHOR"/>
    <property type="match status" value="1"/>
</dbReference>
<dbReference type="SMART" id="SM00387">
    <property type="entry name" value="HATPase_c"/>
    <property type="match status" value="1"/>
</dbReference>
<keyword evidence="8" id="KW-0175">Coiled coil</keyword>
<evidence type="ECO:0000313" key="12">
    <source>
        <dbReference type="Proteomes" id="UP000469523"/>
    </source>
</evidence>
<keyword evidence="7" id="KW-0902">Two-component regulatory system</keyword>
<dbReference type="InterPro" id="IPR004358">
    <property type="entry name" value="Sig_transdc_His_kin-like_C"/>
</dbReference>
<name>A0A6N7Y4P1_9FIRM</name>
<evidence type="ECO:0000256" key="3">
    <source>
        <dbReference type="ARBA" id="ARBA00012438"/>
    </source>
</evidence>
<feature type="domain" description="Histidine kinase" evidence="10">
    <location>
        <begin position="138"/>
        <end position="346"/>
    </location>
</feature>
<keyword evidence="9" id="KW-0472">Membrane</keyword>
<dbReference type="GO" id="GO:0005886">
    <property type="term" value="C:plasma membrane"/>
    <property type="evidence" value="ECO:0007669"/>
    <property type="project" value="TreeGrafter"/>
</dbReference>
<keyword evidence="9" id="KW-1133">Transmembrane helix</keyword>
<dbReference type="SUPFAM" id="SSF55874">
    <property type="entry name" value="ATPase domain of HSP90 chaperone/DNA topoisomerase II/histidine kinase"/>
    <property type="match status" value="1"/>
</dbReference>
<dbReference type="CDD" id="cd00082">
    <property type="entry name" value="HisKA"/>
    <property type="match status" value="1"/>
</dbReference>
<dbReference type="Pfam" id="PF02518">
    <property type="entry name" value="HATPase_c"/>
    <property type="match status" value="1"/>
</dbReference>
<dbReference type="InterPro" id="IPR036097">
    <property type="entry name" value="HisK_dim/P_sf"/>
</dbReference>
<reference evidence="11 12" key="1">
    <citation type="submission" date="2019-09" db="EMBL/GenBank/DDBJ databases">
        <title>In-depth cultivation of the pig gut microbiome towards novel bacterial diversity and tailored functional studies.</title>
        <authorList>
            <person name="Wylensek D."/>
            <person name="Hitch T.C.A."/>
            <person name="Clavel T."/>
        </authorList>
    </citation>
    <scope>NUCLEOTIDE SEQUENCE [LARGE SCALE GENOMIC DNA]</scope>
    <source>
        <strain evidence="11 12">WCA3-693-APC-4?</strain>
    </source>
</reference>
<keyword evidence="12" id="KW-1185">Reference proteome</keyword>